<evidence type="ECO:0000256" key="3">
    <source>
        <dbReference type="RuleBase" id="RU363129"/>
    </source>
</evidence>
<dbReference type="Proteomes" id="UP000694844">
    <property type="component" value="Chromosome 8"/>
</dbReference>
<dbReference type="InterPro" id="IPR002516">
    <property type="entry name" value="Glyco_trans_11"/>
</dbReference>
<dbReference type="KEGG" id="cvn:111106977"/>
<feature type="transmembrane region" description="Helical" evidence="3">
    <location>
        <begin position="7"/>
        <end position="27"/>
    </location>
</feature>
<keyword evidence="3" id="KW-0812">Transmembrane</keyword>
<comment type="similarity">
    <text evidence="3">Belongs to the glycosyltransferase 11 family.</text>
</comment>
<dbReference type="PANTHER" id="PTHR11927:SF9">
    <property type="entry name" value="L-FUCOSYLTRANSFERASE"/>
    <property type="match status" value="1"/>
</dbReference>
<gene>
    <name evidence="5" type="primary">LOC111106977</name>
</gene>
<keyword evidence="3" id="KW-0472">Membrane</keyword>
<dbReference type="GO" id="GO:0008107">
    <property type="term" value="F:galactoside 2-alpha-L-fucosyltransferase activity"/>
    <property type="evidence" value="ECO:0007669"/>
    <property type="project" value="InterPro"/>
</dbReference>
<accession>A0A8B8B4J6</accession>
<dbReference type="AlphaFoldDB" id="A0A8B8B4J6"/>
<dbReference type="EC" id="2.4.1.-" evidence="3"/>
<name>A0A8B8B4J6_CRAVI</name>
<dbReference type="CDD" id="cd11301">
    <property type="entry name" value="Fut1_Fut2_like"/>
    <property type="match status" value="1"/>
</dbReference>
<dbReference type="PANTHER" id="PTHR11927">
    <property type="entry name" value="GALACTOSIDE 2-L-FUCOSYLTRANSFERASE"/>
    <property type="match status" value="1"/>
</dbReference>
<evidence type="ECO:0000256" key="1">
    <source>
        <dbReference type="ARBA" id="ARBA00022676"/>
    </source>
</evidence>
<dbReference type="RefSeq" id="XP_022297589.1">
    <property type="nucleotide sequence ID" value="XM_022441881.1"/>
</dbReference>
<evidence type="ECO:0000313" key="4">
    <source>
        <dbReference type="Proteomes" id="UP000694844"/>
    </source>
</evidence>
<dbReference type="OrthoDB" id="6090518at2759"/>
<keyword evidence="1 3" id="KW-0328">Glycosyltransferase</keyword>
<keyword evidence="3" id="KW-0735">Signal-anchor</keyword>
<dbReference type="UniPathway" id="UPA00378"/>
<dbReference type="GO" id="GO:0032580">
    <property type="term" value="C:Golgi cisterna membrane"/>
    <property type="evidence" value="ECO:0007669"/>
    <property type="project" value="UniProtKB-SubCell"/>
</dbReference>
<organism evidence="4 5">
    <name type="scientific">Crassostrea virginica</name>
    <name type="common">Eastern oyster</name>
    <dbReference type="NCBI Taxonomy" id="6565"/>
    <lineage>
        <taxon>Eukaryota</taxon>
        <taxon>Metazoa</taxon>
        <taxon>Spiralia</taxon>
        <taxon>Lophotrochozoa</taxon>
        <taxon>Mollusca</taxon>
        <taxon>Bivalvia</taxon>
        <taxon>Autobranchia</taxon>
        <taxon>Pteriomorphia</taxon>
        <taxon>Ostreida</taxon>
        <taxon>Ostreoidea</taxon>
        <taxon>Ostreidae</taxon>
        <taxon>Crassostrea</taxon>
    </lineage>
</organism>
<protein>
    <recommendedName>
        <fullName evidence="3">L-Fucosyltransferase</fullName>
        <ecNumber evidence="3">2.4.1.-</ecNumber>
    </recommendedName>
</protein>
<keyword evidence="3" id="KW-0325">Glycoprotein</keyword>
<reference evidence="5" key="1">
    <citation type="submission" date="2025-08" db="UniProtKB">
        <authorList>
            <consortium name="RefSeq"/>
        </authorList>
    </citation>
    <scope>IDENTIFICATION</scope>
    <source>
        <tissue evidence="5">Whole sample</tissue>
    </source>
</reference>
<dbReference type="Pfam" id="PF01531">
    <property type="entry name" value="Glyco_transf_11"/>
    <property type="match status" value="1"/>
</dbReference>
<keyword evidence="2 3" id="KW-0808">Transferase</keyword>
<comment type="subcellular location">
    <subcellularLocation>
        <location evidence="3">Golgi apparatus</location>
        <location evidence="3">Golgi stack membrane</location>
        <topology evidence="3">Single-pass type II membrane protein</topology>
    </subcellularLocation>
</comment>
<evidence type="ECO:0000256" key="2">
    <source>
        <dbReference type="ARBA" id="ARBA00022679"/>
    </source>
</evidence>
<keyword evidence="3" id="KW-1133">Transmembrane helix</keyword>
<proteinExistence type="inferred from homology"/>
<keyword evidence="3" id="KW-0333">Golgi apparatus</keyword>
<comment type="pathway">
    <text evidence="3">Protein modification; protein glycosylation.</text>
</comment>
<evidence type="ECO:0000313" key="5">
    <source>
        <dbReference type="RefSeq" id="XP_022297589.1"/>
    </source>
</evidence>
<dbReference type="GO" id="GO:0005975">
    <property type="term" value="P:carbohydrate metabolic process"/>
    <property type="evidence" value="ECO:0007669"/>
    <property type="project" value="InterPro"/>
</dbReference>
<keyword evidence="4" id="KW-1185">Reference proteome</keyword>
<sequence>MYRKYRCIKGVLFVGYIIVICGLFQHYSVTTKNTSFPRSFNLSALRLNIPIRKFFTKTSASWISKSTHPPDSVNEGEILSQDFMMANFTPIELPPVAHESNNPISKSLASRLASTVVESFQSLTSPLPAKSRYFLCTGRMGRLGNHLFEFASGYGIAAKKNMVSIIQQRKSIDLIFELKNDSHLLLLPDLNKCNKVPKLYERWCSRHDPRLENFTVTSNLWIGWGLQSWKYFNGSYENLRKQLTFKKPIRDKVITIQEGIFRKYNFSSRHKVTFIGVHIRRGDMLTDPLGYDVATPEYLSRAVAFFKNHKNTIFIVCSTDLKWSKENMPKNHRVEYSVGNSAEVDMALLAYSDHVIQTVGTFGWWSGWLNNGTVIYYKWPAKEGKRLRSTFSKDYSDFFMPHWIGM</sequence>
<dbReference type="GeneID" id="111106977"/>